<accession>A0A4Y4D6U9</accession>
<comment type="caution">
    <text evidence="1">The sequence shown here is derived from an EMBL/GenBank/DDBJ whole genome shotgun (WGS) entry which is preliminary data.</text>
</comment>
<dbReference type="EMBL" id="BJNW01000012">
    <property type="protein sequence ID" value="GEC99333.1"/>
    <property type="molecule type" value="Genomic_DNA"/>
</dbReference>
<dbReference type="AlphaFoldDB" id="A0A4Y4D6U9"/>
<gene>
    <name evidence="1" type="ORF">KVA01_14880</name>
</gene>
<keyword evidence="2" id="KW-1185">Reference proteome</keyword>
<proteinExistence type="predicted"/>
<evidence type="ECO:0000313" key="1">
    <source>
        <dbReference type="EMBL" id="GEC99333.1"/>
    </source>
</evidence>
<protein>
    <recommendedName>
        <fullName evidence="3">Type II secretion system protein E</fullName>
    </recommendedName>
</protein>
<name>A0A4Y4D6U9_KOCVA</name>
<dbReference type="Proteomes" id="UP000315730">
    <property type="component" value="Unassembled WGS sequence"/>
</dbReference>
<organism evidence="1 2">
    <name type="scientific">Kocuria varians</name>
    <name type="common">Micrococcus varians</name>
    <dbReference type="NCBI Taxonomy" id="1272"/>
    <lineage>
        <taxon>Bacteria</taxon>
        <taxon>Bacillati</taxon>
        <taxon>Actinomycetota</taxon>
        <taxon>Actinomycetes</taxon>
        <taxon>Micrococcales</taxon>
        <taxon>Micrococcaceae</taxon>
        <taxon>Kocuria</taxon>
    </lineage>
</organism>
<sequence>MATVAVEDAIGLIEADVREQIRRSGLDPLREVEPTRRIVAAVVAEYDVRSAQAGLPRLQDLEAARKTVLDLVAGYGPLQPYLDDPEVEEIWINGPAQNGFRFLGVRRLQRPHRTQEGRAP</sequence>
<evidence type="ECO:0008006" key="3">
    <source>
        <dbReference type="Google" id="ProtNLM"/>
    </source>
</evidence>
<dbReference type="Gene3D" id="3.30.450.380">
    <property type="match status" value="1"/>
</dbReference>
<dbReference type="RefSeq" id="WP_174805715.1">
    <property type="nucleotide sequence ID" value="NZ_BJNW01000012.1"/>
</dbReference>
<dbReference type="STRING" id="1272.GCA_900014985_01115"/>
<reference evidence="1 2" key="1">
    <citation type="submission" date="2019-06" db="EMBL/GenBank/DDBJ databases">
        <title>Whole genome shotgun sequence of Kocuria varians NBRC 15358.</title>
        <authorList>
            <person name="Hosoyama A."/>
            <person name="Uohara A."/>
            <person name="Ohji S."/>
            <person name="Ichikawa N."/>
        </authorList>
    </citation>
    <scope>NUCLEOTIDE SEQUENCE [LARGE SCALE GENOMIC DNA]</scope>
    <source>
        <strain evidence="1 2">NBRC 15358</strain>
    </source>
</reference>
<evidence type="ECO:0000313" key="2">
    <source>
        <dbReference type="Proteomes" id="UP000315730"/>
    </source>
</evidence>